<dbReference type="OrthoDB" id="26719at2759"/>
<dbReference type="EC" id="2.7.8.7" evidence="1"/>
<dbReference type="PANTHER" id="PTHR12215:SF10">
    <property type="entry name" value="L-AMINOADIPATE-SEMIALDEHYDE DEHYDROGENASE-PHOSPHOPANTETHEINYL TRANSFERASE"/>
    <property type="match status" value="1"/>
</dbReference>
<accession>A0A0C7N094</accession>
<dbReference type="GO" id="GO:0019878">
    <property type="term" value="P:lysine biosynthetic process via aminoadipic acid"/>
    <property type="evidence" value="ECO:0007669"/>
    <property type="project" value="EnsemblFungi"/>
</dbReference>
<protein>
    <recommendedName>
        <fullName evidence="1">holo-[acyl-carrier-protein] synthase</fullName>
        <ecNumber evidence="1">2.7.8.7</ecNumber>
    </recommendedName>
</protein>
<dbReference type="Proteomes" id="UP000054304">
    <property type="component" value="Unassembled WGS sequence"/>
</dbReference>
<organism evidence="4 5">
    <name type="scientific">Lachancea lanzarotensis</name>
    <dbReference type="NCBI Taxonomy" id="1245769"/>
    <lineage>
        <taxon>Eukaryota</taxon>
        <taxon>Fungi</taxon>
        <taxon>Dikarya</taxon>
        <taxon>Ascomycota</taxon>
        <taxon>Saccharomycotina</taxon>
        <taxon>Saccharomycetes</taxon>
        <taxon>Saccharomycetales</taxon>
        <taxon>Saccharomycetaceae</taxon>
        <taxon>Lachancea</taxon>
    </lineage>
</organism>
<dbReference type="GeneID" id="34684802"/>
<dbReference type="STRING" id="1245769.A0A0C7N094"/>
<dbReference type="InterPro" id="IPR037143">
    <property type="entry name" value="4-PPantetheinyl_Trfase_dom_sf"/>
</dbReference>
<dbReference type="RefSeq" id="XP_022627613.1">
    <property type="nucleotide sequence ID" value="XM_022773106.1"/>
</dbReference>
<dbReference type="GO" id="GO:0008897">
    <property type="term" value="F:holo-[acyl-carrier-protein] synthase activity"/>
    <property type="evidence" value="ECO:0007669"/>
    <property type="project" value="UniProtKB-EC"/>
</dbReference>
<evidence type="ECO:0000256" key="1">
    <source>
        <dbReference type="ARBA" id="ARBA00013172"/>
    </source>
</evidence>
<sequence>MLAQDKFHRPMILVCDSRSKFLDDDFQFEALLRLLPLQTQRRILNKKGQDLKKTALCNQLLQLCGISMVTNLPTHALKLELSPYGKPACAAMTGLAFNMSNCDGRTAMYIDAASSVGIDLATTKDCNNFGDDYLNTFKAIFSPEEFSSLNQMTPGWLRDKKFTHYWSLKEAYTKFTGTGLNCELSSIDLGALETWTSVDQVYTMFRDIDGKRMVFQSKWLDSKVVITLCKLATPQDDCRIQLLNNSIELTGAELAVYFDSTK</sequence>
<dbReference type="InterPro" id="IPR050559">
    <property type="entry name" value="P-Pant_transferase_sf"/>
</dbReference>
<feature type="domain" description="4'-phosphopantetheinyl transferase" evidence="3">
    <location>
        <begin position="115"/>
        <end position="205"/>
    </location>
</feature>
<dbReference type="GO" id="GO:0005829">
    <property type="term" value="C:cytosol"/>
    <property type="evidence" value="ECO:0007669"/>
    <property type="project" value="TreeGrafter"/>
</dbReference>
<dbReference type="AlphaFoldDB" id="A0A0C7N094"/>
<evidence type="ECO:0000313" key="5">
    <source>
        <dbReference type="Proteomes" id="UP000054304"/>
    </source>
</evidence>
<dbReference type="SUPFAM" id="SSF56214">
    <property type="entry name" value="4'-phosphopantetheinyl transferase"/>
    <property type="match status" value="2"/>
</dbReference>
<evidence type="ECO:0000259" key="3">
    <source>
        <dbReference type="Pfam" id="PF01648"/>
    </source>
</evidence>
<evidence type="ECO:0000313" key="4">
    <source>
        <dbReference type="EMBL" id="CEP61379.1"/>
    </source>
</evidence>
<keyword evidence="5" id="KW-1185">Reference proteome</keyword>
<dbReference type="PANTHER" id="PTHR12215">
    <property type="entry name" value="PHOSPHOPANTETHEINE TRANSFERASE"/>
    <property type="match status" value="1"/>
</dbReference>
<keyword evidence="2" id="KW-0808">Transferase</keyword>
<reference evidence="4 5" key="1">
    <citation type="submission" date="2014-12" db="EMBL/GenBank/DDBJ databases">
        <authorList>
            <person name="Neuveglise Cecile"/>
        </authorList>
    </citation>
    <scope>NUCLEOTIDE SEQUENCE [LARGE SCALE GENOMIC DNA]</scope>
    <source>
        <strain evidence="4 5">CBS 12615</strain>
    </source>
</reference>
<dbReference type="Pfam" id="PF01648">
    <property type="entry name" value="ACPS"/>
    <property type="match status" value="1"/>
</dbReference>
<dbReference type="GO" id="GO:0000287">
    <property type="term" value="F:magnesium ion binding"/>
    <property type="evidence" value="ECO:0007669"/>
    <property type="project" value="InterPro"/>
</dbReference>
<dbReference type="HOGENOM" id="CLU_075352_0_0_1"/>
<name>A0A0C7N094_9SACH</name>
<dbReference type="InterPro" id="IPR008278">
    <property type="entry name" value="4-PPantetheinyl_Trfase_dom"/>
</dbReference>
<dbReference type="Gene3D" id="3.90.470.20">
    <property type="entry name" value="4'-phosphopantetheinyl transferase domain"/>
    <property type="match status" value="2"/>
</dbReference>
<gene>
    <name evidence="4" type="ORF">LALA0_S03e01552g</name>
</gene>
<dbReference type="EMBL" id="LN736362">
    <property type="protein sequence ID" value="CEP61379.1"/>
    <property type="molecule type" value="Genomic_DNA"/>
</dbReference>
<proteinExistence type="predicted"/>
<evidence type="ECO:0000256" key="2">
    <source>
        <dbReference type="ARBA" id="ARBA00022679"/>
    </source>
</evidence>